<keyword evidence="6" id="KW-0963">Cytoplasm</keyword>
<dbReference type="InterPro" id="IPR023397">
    <property type="entry name" value="SAM-dep_MeTrfase_MraW_recog"/>
</dbReference>
<feature type="binding site" evidence="6">
    <location>
        <position position="119"/>
    </location>
    <ligand>
        <name>S-adenosyl-L-methionine</name>
        <dbReference type="ChEBI" id="CHEBI:59789"/>
    </ligand>
</feature>
<dbReference type="GO" id="GO:0005737">
    <property type="term" value="C:cytoplasm"/>
    <property type="evidence" value="ECO:0007669"/>
    <property type="project" value="UniProtKB-SubCell"/>
</dbReference>
<keyword evidence="4 6" id="KW-0808">Transferase</keyword>
<evidence type="ECO:0000256" key="3">
    <source>
        <dbReference type="ARBA" id="ARBA00022603"/>
    </source>
</evidence>
<dbReference type="PANTHER" id="PTHR11265:SF0">
    <property type="entry name" value="12S RRNA N4-METHYLCYTIDINE METHYLTRANSFERASE"/>
    <property type="match status" value="1"/>
</dbReference>
<dbReference type="GO" id="GO:0070475">
    <property type="term" value="P:rRNA base methylation"/>
    <property type="evidence" value="ECO:0007669"/>
    <property type="project" value="UniProtKB-UniRule"/>
</dbReference>
<feature type="binding site" evidence="6">
    <location>
        <begin position="36"/>
        <end position="38"/>
    </location>
    <ligand>
        <name>S-adenosyl-L-methionine</name>
        <dbReference type="ChEBI" id="CHEBI:59789"/>
    </ligand>
</feature>
<sequence>MVKEKHFHKSVLKREVLEALNIKKDDIYIDATVGGGGHTKAILELGGKVLATDIDPEAVRYVAEIFSIPLEEKDGRLSGKGKRLILTQGNFANLARTAREFGVGEAAGVLFDLGVSSHQLDSAERGFSFSKDAPLDMRMDQNLSVTAADLINGLNEGELYELFSKYGEESNSRRIARAVIRSRIERKIETTKDLVETIEHVVGGRGKIHPATKVFQALRIAVNDELNNLKKGLEEATSLLKKGGRLVVISFHSLEDRLVKNFFRQREDLQVLTQRPIVPTREEILENPRARSAKMRVAEKQ</sequence>
<evidence type="ECO:0000256" key="6">
    <source>
        <dbReference type="HAMAP-Rule" id="MF_01007"/>
    </source>
</evidence>
<dbReference type="SUPFAM" id="SSF81799">
    <property type="entry name" value="Putative methyltransferase TM0872, insert domain"/>
    <property type="match status" value="1"/>
</dbReference>
<dbReference type="EMBL" id="MHCN01000011">
    <property type="protein sequence ID" value="OGY21661.1"/>
    <property type="molecule type" value="Genomic_DNA"/>
</dbReference>
<dbReference type="FunFam" id="1.10.150.170:FF:000003">
    <property type="entry name" value="Ribosomal RNA small subunit methyltransferase H"/>
    <property type="match status" value="1"/>
</dbReference>
<dbReference type="InterPro" id="IPR002903">
    <property type="entry name" value="RsmH"/>
</dbReference>
<evidence type="ECO:0000313" key="8">
    <source>
        <dbReference type="Proteomes" id="UP000176299"/>
    </source>
</evidence>
<dbReference type="SUPFAM" id="SSF53335">
    <property type="entry name" value="S-adenosyl-L-methionine-dependent methyltransferases"/>
    <property type="match status" value="1"/>
</dbReference>
<comment type="subcellular location">
    <subcellularLocation>
        <location evidence="6">Cytoplasm</location>
    </subcellularLocation>
</comment>
<evidence type="ECO:0000313" key="7">
    <source>
        <dbReference type="EMBL" id="OGY21661.1"/>
    </source>
</evidence>
<feature type="binding site" evidence="6">
    <location>
        <position position="112"/>
    </location>
    <ligand>
        <name>S-adenosyl-L-methionine</name>
        <dbReference type="ChEBI" id="CHEBI:59789"/>
    </ligand>
</feature>
<feature type="binding site" evidence="6">
    <location>
        <position position="91"/>
    </location>
    <ligand>
        <name>S-adenosyl-L-methionine</name>
        <dbReference type="ChEBI" id="CHEBI:59789"/>
    </ligand>
</feature>
<dbReference type="HAMAP" id="MF_01007">
    <property type="entry name" value="16SrRNA_methyltr_H"/>
    <property type="match status" value="1"/>
</dbReference>
<dbReference type="AlphaFoldDB" id="A0A1G1W1Z4"/>
<keyword evidence="5 6" id="KW-0949">S-adenosyl-L-methionine</keyword>
<keyword evidence="3 6" id="KW-0489">Methyltransferase</keyword>
<keyword evidence="2 6" id="KW-0698">rRNA processing</keyword>
<dbReference type="STRING" id="1802591.A2113_03840"/>
<gene>
    <name evidence="6" type="primary">rsmH</name>
    <name evidence="7" type="ORF">A2113_03840</name>
</gene>
<evidence type="ECO:0000256" key="4">
    <source>
        <dbReference type="ARBA" id="ARBA00022679"/>
    </source>
</evidence>
<dbReference type="PANTHER" id="PTHR11265">
    <property type="entry name" value="S-ADENOSYL-METHYLTRANSFERASE MRAW"/>
    <property type="match status" value="1"/>
</dbReference>
<dbReference type="Proteomes" id="UP000176299">
    <property type="component" value="Unassembled WGS sequence"/>
</dbReference>
<comment type="similarity">
    <text evidence="1 6">Belongs to the methyltransferase superfamily. RsmH family.</text>
</comment>
<evidence type="ECO:0000256" key="1">
    <source>
        <dbReference type="ARBA" id="ARBA00010396"/>
    </source>
</evidence>
<dbReference type="Gene3D" id="3.40.50.150">
    <property type="entry name" value="Vaccinia Virus protein VP39"/>
    <property type="match status" value="1"/>
</dbReference>
<comment type="caution">
    <text evidence="7">The sequence shown here is derived from an EMBL/GenBank/DDBJ whole genome shotgun (WGS) entry which is preliminary data.</text>
</comment>
<dbReference type="GO" id="GO:0071424">
    <property type="term" value="F:rRNA (cytosine-N4-)-methyltransferase activity"/>
    <property type="evidence" value="ECO:0007669"/>
    <property type="project" value="UniProtKB-UniRule"/>
</dbReference>
<dbReference type="EC" id="2.1.1.199" evidence="6"/>
<organism evidence="7 8">
    <name type="scientific">Candidatus Woykebacteria bacterium GWA1_44_8</name>
    <dbReference type="NCBI Taxonomy" id="1802591"/>
    <lineage>
        <taxon>Bacteria</taxon>
        <taxon>Candidatus Woykeibacteriota</taxon>
    </lineage>
</organism>
<dbReference type="Gene3D" id="1.10.150.170">
    <property type="entry name" value="Putative methyltransferase TM0872, insert domain"/>
    <property type="match status" value="1"/>
</dbReference>
<evidence type="ECO:0000256" key="5">
    <source>
        <dbReference type="ARBA" id="ARBA00022691"/>
    </source>
</evidence>
<dbReference type="InterPro" id="IPR029063">
    <property type="entry name" value="SAM-dependent_MTases_sf"/>
</dbReference>
<dbReference type="PIRSF" id="PIRSF004486">
    <property type="entry name" value="MraW"/>
    <property type="match status" value="1"/>
</dbReference>
<protein>
    <recommendedName>
        <fullName evidence="6">Ribosomal RNA small subunit methyltransferase H</fullName>
        <ecNumber evidence="6">2.1.1.199</ecNumber>
    </recommendedName>
    <alternativeName>
        <fullName evidence="6">16S rRNA m(4)C1402 methyltransferase</fullName>
    </alternativeName>
    <alternativeName>
        <fullName evidence="6">rRNA (cytosine-N(4)-)-methyltransferase RsmH</fullName>
    </alternativeName>
</protein>
<comment type="catalytic activity">
    <reaction evidence="6">
        <text>cytidine(1402) in 16S rRNA + S-adenosyl-L-methionine = N(4)-methylcytidine(1402) in 16S rRNA + S-adenosyl-L-homocysteine + H(+)</text>
        <dbReference type="Rhea" id="RHEA:42928"/>
        <dbReference type="Rhea" id="RHEA-COMP:10286"/>
        <dbReference type="Rhea" id="RHEA-COMP:10287"/>
        <dbReference type="ChEBI" id="CHEBI:15378"/>
        <dbReference type="ChEBI" id="CHEBI:57856"/>
        <dbReference type="ChEBI" id="CHEBI:59789"/>
        <dbReference type="ChEBI" id="CHEBI:74506"/>
        <dbReference type="ChEBI" id="CHEBI:82748"/>
        <dbReference type="EC" id="2.1.1.199"/>
    </reaction>
</comment>
<dbReference type="Pfam" id="PF01795">
    <property type="entry name" value="Methyltransf_5"/>
    <property type="match status" value="1"/>
</dbReference>
<dbReference type="NCBIfam" id="TIGR00006">
    <property type="entry name" value="16S rRNA (cytosine(1402)-N(4))-methyltransferase RsmH"/>
    <property type="match status" value="1"/>
</dbReference>
<feature type="binding site" evidence="6">
    <location>
        <position position="53"/>
    </location>
    <ligand>
        <name>S-adenosyl-L-methionine</name>
        <dbReference type="ChEBI" id="CHEBI:59789"/>
    </ligand>
</feature>
<proteinExistence type="inferred from homology"/>
<name>A0A1G1W1Z4_9BACT</name>
<reference evidence="7 8" key="1">
    <citation type="journal article" date="2016" name="Nat. Commun.">
        <title>Thousands of microbial genomes shed light on interconnected biogeochemical processes in an aquifer system.</title>
        <authorList>
            <person name="Anantharaman K."/>
            <person name="Brown C.T."/>
            <person name="Hug L.A."/>
            <person name="Sharon I."/>
            <person name="Castelle C.J."/>
            <person name="Probst A.J."/>
            <person name="Thomas B.C."/>
            <person name="Singh A."/>
            <person name="Wilkins M.J."/>
            <person name="Karaoz U."/>
            <person name="Brodie E.L."/>
            <person name="Williams K.H."/>
            <person name="Hubbard S.S."/>
            <person name="Banfield J.F."/>
        </authorList>
    </citation>
    <scope>NUCLEOTIDE SEQUENCE [LARGE SCALE GENOMIC DNA]</scope>
</reference>
<evidence type="ECO:0000256" key="2">
    <source>
        <dbReference type="ARBA" id="ARBA00022552"/>
    </source>
</evidence>
<accession>A0A1G1W1Z4</accession>
<comment type="function">
    <text evidence="6">Specifically methylates the N4 position of cytidine in position 1402 (C1402) of 16S rRNA.</text>
</comment>